<sequence length="260" mass="28092">MASKVKSELLVEAIAPQKIHQVLLSGDVQLLDISELTAASLGHLRLAAGTVRQLDLQSASSKTAAKVLMSATRDANVYGRALQEEHRKIGWYLTTEYVKELIGLEQFKRSHVHGGHTISHCLLGGARTSIIALIHGGEPMAFGVHDAIPEATFLHASEPADIRLHHIEGQETIILVDSVISGRKSITEHVNRIRSSGLPTRIVVVAGAVQEKAAQEQGLVKQLCGYGRFSVIALRTSANKYTGTRGTDTGNRLFNTIALD</sequence>
<evidence type="ECO:0000313" key="2">
    <source>
        <dbReference type="EMBL" id="USW54811.1"/>
    </source>
</evidence>
<evidence type="ECO:0000259" key="1">
    <source>
        <dbReference type="Pfam" id="PF14681"/>
    </source>
</evidence>
<name>A0A9Q9EKH5_9PEZI</name>
<protein>
    <submittedName>
        <fullName evidence="2">Phosphoribosyltransferase</fullName>
    </submittedName>
</protein>
<dbReference type="InterPro" id="IPR000836">
    <property type="entry name" value="PRTase_dom"/>
</dbReference>
<reference evidence="2" key="1">
    <citation type="submission" date="2022-06" db="EMBL/GenBank/DDBJ databases">
        <title>Complete genome sequences of two strains of the flax pathogen Septoria linicola.</title>
        <authorList>
            <person name="Lapalu N."/>
            <person name="Simon A."/>
            <person name="Demenou B."/>
            <person name="Paumier D."/>
            <person name="Guillot M.-P."/>
            <person name="Gout L."/>
            <person name="Valade R."/>
        </authorList>
    </citation>
    <scope>NUCLEOTIDE SEQUENCE</scope>
    <source>
        <strain evidence="2">SE15195</strain>
    </source>
</reference>
<dbReference type="Pfam" id="PF14681">
    <property type="entry name" value="UPRTase"/>
    <property type="match status" value="1"/>
</dbReference>
<dbReference type="Gene3D" id="3.40.50.2020">
    <property type="match status" value="1"/>
</dbReference>
<feature type="domain" description="Phosphoribosyltransferase" evidence="1">
    <location>
        <begin position="60"/>
        <end position="256"/>
    </location>
</feature>
<dbReference type="GO" id="GO:0016757">
    <property type="term" value="F:glycosyltransferase activity"/>
    <property type="evidence" value="ECO:0007669"/>
    <property type="project" value="UniProtKB-KW"/>
</dbReference>
<keyword evidence="2" id="KW-0328">Glycosyltransferase</keyword>
<dbReference type="AlphaFoldDB" id="A0A9Q9EKH5"/>
<dbReference type="Proteomes" id="UP001056384">
    <property type="component" value="Chromosome 6"/>
</dbReference>
<proteinExistence type="predicted"/>
<keyword evidence="2" id="KW-0808">Transferase</keyword>
<evidence type="ECO:0000313" key="3">
    <source>
        <dbReference type="Proteomes" id="UP001056384"/>
    </source>
</evidence>
<accession>A0A9Q9EKH5</accession>
<gene>
    <name evidence="2" type="ORF">Slin15195_G081300</name>
</gene>
<dbReference type="SUPFAM" id="SSF53271">
    <property type="entry name" value="PRTase-like"/>
    <property type="match status" value="1"/>
</dbReference>
<dbReference type="InterPro" id="IPR029057">
    <property type="entry name" value="PRTase-like"/>
</dbReference>
<dbReference type="EMBL" id="CP099423">
    <property type="protein sequence ID" value="USW54811.1"/>
    <property type="molecule type" value="Genomic_DNA"/>
</dbReference>
<organism evidence="2 3">
    <name type="scientific">Septoria linicola</name>
    <dbReference type="NCBI Taxonomy" id="215465"/>
    <lineage>
        <taxon>Eukaryota</taxon>
        <taxon>Fungi</taxon>
        <taxon>Dikarya</taxon>
        <taxon>Ascomycota</taxon>
        <taxon>Pezizomycotina</taxon>
        <taxon>Dothideomycetes</taxon>
        <taxon>Dothideomycetidae</taxon>
        <taxon>Mycosphaerellales</taxon>
        <taxon>Mycosphaerellaceae</taxon>
        <taxon>Septoria</taxon>
    </lineage>
</organism>
<keyword evidence="3" id="KW-1185">Reference proteome</keyword>